<keyword evidence="3" id="KW-1185">Reference proteome</keyword>
<dbReference type="EMBL" id="AP027732">
    <property type="protein sequence ID" value="BDZ51080.1"/>
    <property type="molecule type" value="Genomic_DNA"/>
</dbReference>
<evidence type="ECO:0000259" key="1">
    <source>
        <dbReference type="Pfam" id="PF04954"/>
    </source>
</evidence>
<dbReference type="InterPro" id="IPR039261">
    <property type="entry name" value="FNR_nucleotide-bd"/>
</dbReference>
<protein>
    <recommendedName>
        <fullName evidence="1">SIP-like Rossmann fold domain-containing protein</fullName>
    </recommendedName>
</protein>
<dbReference type="Pfam" id="PF04954">
    <property type="entry name" value="SIP"/>
    <property type="match status" value="1"/>
</dbReference>
<proteinExistence type="predicted"/>
<reference evidence="3" key="1">
    <citation type="journal article" date="2019" name="Int. J. Syst. Evol. Microbiol.">
        <title>The Global Catalogue of Microorganisms (GCM) 10K type strain sequencing project: providing services to taxonomists for standard genome sequencing and annotation.</title>
        <authorList>
            <consortium name="The Broad Institute Genomics Platform"/>
            <consortium name="The Broad Institute Genome Sequencing Center for Infectious Disease"/>
            <person name="Wu L."/>
            <person name="Ma J."/>
        </authorList>
    </citation>
    <scope>NUCLEOTIDE SEQUENCE [LARGE SCALE GENOMIC DNA]</scope>
    <source>
        <strain evidence="3">NBRC 108728</strain>
    </source>
</reference>
<dbReference type="InterPro" id="IPR007037">
    <property type="entry name" value="SIP_rossman_dom"/>
</dbReference>
<name>A0ABN6Y529_9MICO</name>
<organism evidence="2 3">
    <name type="scientific">Frondihabitans sucicola</name>
    <dbReference type="NCBI Taxonomy" id="1268041"/>
    <lineage>
        <taxon>Bacteria</taxon>
        <taxon>Bacillati</taxon>
        <taxon>Actinomycetota</taxon>
        <taxon>Actinomycetes</taxon>
        <taxon>Micrococcales</taxon>
        <taxon>Microbacteriaceae</taxon>
        <taxon>Frondihabitans</taxon>
    </lineage>
</organism>
<evidence type="ECO:0000313" key="3">
    <source>
        <dbReference type="Proteomes" id="UP001321486"/>
    </source>
</evidence>
<gene>
    <name evidence="2" type="ORF">GCM10025867_33210</name>
</gene>
<sequence length="141" mass="15648">MFLESREPELQPSAIRVFFAGDASAIDDIQTMLEVLPICARGQVFIEVDDQSQILPVEAPGRVTVSWLDRSRRSGRPGTGERCTPGFALDRATRAWLGEFFVDRDALTSSDYVFWIGGPAGFAYDLRHDLAEIFHAEPSAV</sequence>
<dbReference type="RefSeq" id="WP_286343930.1">
    <property type="nucleotide sequence ID" value="NZ_AP027732.1"/>
</dbReference>
<feature type="domain" description="SIP-like Rossmann fold" evidence="1">
    <location>
        <begin position="16"/>
        <end position="132"/>
    </location>
</feature>
<dbReference type="Gene3D" id="3.40.50.80">
    <property type="entry name" value="Nucleotide-binding domain of ferredoxin-NADP reductase (FNR) module"/>
    <property type="match status" value="1"/>
</dbReference>
<dbReference type="Proteomes" id="UP001321486">
    <property type="component" value="Chromosome"/>
</dbReference>
<accession>A0ABN6Y529</accession>
<evidence type="ECO:0000313" key="2">
    <source>
        <dbReference type="EMBL" id="BDZ51080.1"/>
    </source>
</evidence>